<dbReference type="PANTHER" id="PTHR37844">
    <property type="entry name" value="SER/THR PROTEIN PHOSPHATASE SUPERFAMILY (AFU_ORTHOLOGUE AFUA_1G14840)"/>
    <property type="match status" value="1"/>
</dbReference>
<dbReference type="SUPFAM" id="SSF56300">
    <property type="entry name" value="Metallo-dependent phosphatases"/>
    <property type="match status" value="1"/>
</dbReference>
<proteinExistence type="predicted"/>
<evidence type="ECO:0000313" key="2">
    <source>
        <dbReference type="EMBL" id="ARF08653.1"/>
    </source>
</evidence>
<accession>A0A1V0SAD5</accession>
<name>A0A1V0SAD5_9VIRU</name>
<dbReference type="Pfam" id="PF00149">
    <property type="entry name" value="Metallophos"/>
    <property type="match status" value="1"/>
</dbReference>
<dbReference type="GO" id="GO:0016787">
    <property type="term" value="F:hydrolase activity"/>
    <property type="evidence" value="ECO:0007669"/>
    <property type="project" value="InterPro"/>
</dbReference>
<organism evidence="2">
    <name type="scientific">Catovirus CTV1</name>
    <dbReference type="NCBI Taxonomy" id="1977631"/>
    <lineage>
        <taxon>Viruses</taxon>
        <taxon>Varidnaviria</taxon>
        <taxon>Bamfordvirae</taxon>
        <taxon>Nucleocytoviricota</taxon>
        <taxon>Megaviricetes</taxon>
        <taxon>Imitervirales</taxon>
        <taxon>Mimiviridae</taxon>
        <taxon>Klosneuvirinae</taxon>
        <taxon>Catovirus</taxon>
    </lineage>
</organism>
<feature type="domain" description="Calcineurin-like phosphoesterase" evidence="1">
    <location>
        <begin position="9"/>
        <end position="221"/>
    </location>
</feature>
<protein>
    <submittedName>
        <fullName evidence="2">Metallophosphatase</fullName>
    </submittedName>
</protein>
<dbReference type="EMBL" id="KY684083">
    <property type="protein sequence ID" value="ARF08653.1"/>
    <property type="molecule type" value="Genomic_DNA"/>
</dbReference>
<dbReference type="Gene3D" id="3.60.21.10">
    <property type="match status" value="1"/>
</dbReference>
<gene>
    <name evidence="2" type="ORF">Catovirus_1_703</name>
</gene>
<dbReference type="InterPro" id="IPR029052">
    <property type="entry name" value="Metallo-depent_PP-like"/>
</dbReference>
<dbReference type="InterPro" id="IPR004843">
    <property type="entry name" value="Calcineurin-like_PHP"/>
</dbReference>
<reference evidence="2" key="1">
    <citation type="journal article" date="2017" name="Science">
        <title>Giant viruses with an expanded complement of translation system components.</title>
        <authorList>
            <person name="Schulz F."/>
            <person name="Yutin N."/>
            <person name="Ivanova N.N."/>
            <person name="Ortega D.R."/>
            <person name="Lee T.K."/>
            <person name="Vierheilig J."/>
            <person name="Daims H."/>
            <person name="Horn M."/>
            <person name="Wagner M."/>
            <person name="Jensen G.J."/>
            <person name="Kyrpides N.C."/>
            <person name="Koonin E.V."/>
            <person name="Woyke T."/>
        </authorList>
    </citation>
    <scope>NUCLEOTIDE SEQUENCE</scope>
    <source>
        <strain evidence="2">CTV1</strain>
    </source>
</reference>
<dbReference type="PANTHER" id="PTHR37844:SF1">
    <property type="entry name" value="CALCINEURIN-LIKE PHOSPHOESTERASE DOMAIN-CONTAINING PROTEIN"/>
    <property type="match status" value="1"/>
</dbReference>
<evidence type="ECO:0000259" key="1">
    <source>
        <dbReference type="Pfam" id="PF00149"/>
    </source>
</evidence>
<sequence>MKKFLLQYVSDIHLEYSHKIPNIKPIVNNIALLGDIGSPRMSLYKDFLKDVSNKFDNVFLVSGNHEYWNMPMYGDRIYSKEDIDEMIEDQISKYPNIHYLNNKSYIDNNVVIIGSTLWSEIPEEKKEVASRIVGDCKMIKYNNSIDQRLNNQMFYDCSEFIGKKIKDNIDKKVVVLTHHCPSYKFISEKFKNYNNNFAFASNLDHMLSSPVCVWLSGHTHGNFYKVINGVICSINCQGYRKENLKDYNVEKYIQLYC</sequence>